<proteinExistence type="inferred from homology"/>
<evidence type="ECO:0000256" key="2">
    <source>
        <dbReference type="ARBA" id="ARBA00022475"/>
    </source>
</evidence>
<sequence length="449" mass="49209">MKKNIKPQSKVKQLYNHHMTIHWGKFIQKRDILSLGASLEEKASIVGRVGILMLSCGTGAWRVREGMNTIARNLGITCSADIGLISIEYTCFSNNLSYTQVLSLPKTGVNTDKLDQMERFVKEFGNDCSSLTIRQIHNKLDTVQRKAVIYSTFSAAFGAALACSAFVFLLGGGLVEMICSFIGAGIGNLTRRKMIDHQITTLVCTASGVAVACLSYLFIFKLLELSFAISSQHEVGYIGAMLFVVPGFPFITSMLDLSKSDMRSGLERLSYALMITIVATLVGWLVALLVDFKPGNFLPLGLSVLTLMLLRIPASFCGVYGFSMMFNSPWKMAVLSGCIGAVANTLRLELVDLTNIPAAAAAFFGSLVAGILASFINRKTGYPRISLTVPSIVIMVPGLYIYRAVYYIGLDSINAGMLWLTKAALIIMFLPMGLFVARFLMDKKWRYSD</sequence>
<comment type="caution">
    <text evidence="10">The sequence shown here is derived from an EMBL/GenBank/DDBJ whole genome shotgun (WGS) entry which is preliminary data.</text>
</comment>
<dbReference type="InterPro" id="IPR024528">
    <property type="entry name" value="ThrE_2"/>
</dbReference>
<protein>
    <submittedName>
        <fullName evidence="10">Integral membrane protein</fullName>
    </submittedName>
</protein>
<feature type="transmembrane region" description="Helical" evidence="7">
    <location>
        <begin position="356"/>
        <end position="375"/>
    </location>
</feature>
<dbReference type="GO" id="GO:0022857">
    <property type="term" value="F:transmembrane transporter activity"/>
    <property type="evidence" value="ECO:0007669"/>
    <property type="project" value="InterPro"/>
</dbReference>
<dbReference type="PANTHER" id="PTHR34390">
    <property type="entry name" value="UPF0442 PROTEIN YJJB-RELATED"/>
    <property type="match status" value="1"/>
</dbReference>
<feature type="domain" description="Threonine/Serine exporter ThrE" evidence="9">
    <location>
        <begin position="314"/>
        <end position="438"/>
    </location>
</feature>
<evidence type="ECO:0000256" key="1">
    <source>
        <dbReference type="ARBA" id="ARBA00004651"/>
    </source>
</evidence>
<feature type="transmembrane region" description="Helical" evidence="7">
    <location>
        <begin position="332"/>
        <end position="350"/>
    </location>
</feature>
<evidence type="ECO:0000259" key="8">
    <source>
        <dbReference type="Pfam" id="PF06738"/>
    </source>
</evidence>
<comment type="similarity">
    <text evidence="6">Belongs to the ThrE exporter (TC 2.A.79) family.</text>
</comment>
<evidence type="ECO:0000256" key="6">
    <source>
        <dbReference type="ARBA" id="ARBA00034125"/>
    </source>
</evidence>
<feature type="transmembrane region" description="Helical" evidence="7">
    <location>
        <begin position="235"/>
        <end position="257"/>
    </location>
</feature>
<feature type="transmembrane region" description="Helical" evidence="7">
    <location>
        <begin position="387"/>
        <end position="405"/>
    </location>
</feature>
<dbReference type="Proteomes" id="UP000003346">
    <property type="component" value="Unassembled WGS sequence"/>
</dbReference>
<dbReference type="EMBL" id="AAUV01000031">
    <property type="protein sequence ID" value="EAV39969.1"/>
    <property type="molecule type" value="Genomic_DNA"/>
</dbReference>
<keyword evidence="5 7" id="KW-0472">Membrane</keyword>
<feature type="transmembrane region" description="Helical" evidence="7">
    <location>
        <begin position="147"/>
        <end position="168"/>
    </location>
</feature>
<comment type="subcellular location">
    <subcellularLocation>
        <location evidence="1">Cell membrane</location>
        <topology evidence="1">Multi-pass membrane protein</topology>
    </subcellularLocation>
</comment>
<keyword evidence="2" id="KW-1003">Cell membrane</keyword>
<gene>
    <name evidence="10" type="ORF">OENOO_35006</name>
</gene>
<evidence type="ECO:0000256" key="7">
    <source>
        <dbReference type="SAM" id="Phobius"/>
    </source>
</evidence>
<keyword evidence="4 7" id="KW-1133">Transmembrane helix</keyword>
<dbReference type="AlphaFoldDB" id="A0NHP6"/>
<evidence type="ECO:0000313" key="10">
    <source>
        <dbReference type="EMBL" id="EAV39969.1"/>
    </source>
</evidence>
<accession>A0NHP6</accession>
<feature type="transmembrane region" description="Helical" evidence="7">
    <location>
        <begin position="296"/>
        <end position="320"/>
    </location>
</feature>
<feature type="transmembrane region" description="Helical" evidence="7">
    <location>
        <begin position="202"/>
        <end position="223"/>
    </location>
</feature>
<reference evidence="10 11" key="1">
    <citation type="submission" date="2006-11" db="EMBL/GenBank/DDBJ databases">
        <authorList>
            <consortium name="Laboratoire de Microbiologie (Universite Bourgogne)"/>
            <consortium name="GENOME Express"/>
            <consortium name="UMR Oenologie Ampelologie (Universite Bordeaux 2)"/>
            <person name="Guzzo J."/>
        </authorList>
    </citation>
    <scope>NUCLEOTIDE SEQUENCE [LARGE SCALE GENOMIC DNA]</scope>
    <source>
        <strain evidence="10 11">ATCC BAA-1163</strain>
    </source>
</reference>
<feature type="transmembrane region" description="Helical" evidence="7">
    <location>
        <begin position="174"/>
        <end position="190"/>
    </location>
</feature>
<dbReference type="GO" id="GO:0005886">
    <property type="term" value="C:plasma membrane"/>
    <property type="evidence" value="ECO:0007669"/>
    <property type="project" value="UniProtKB-SubCell"/>
</dbReference>
<evidence type="ECO:0000256" key="3">
    <source>
        <dbReference type="ARBA" id="ARBA00022692"/>
    </source>
</evidence>
<dbReference type="Pfam" id="PF06738">
    <property type="entry name" value="ThrE"/>
    <property type="match status" value="1"/>
</dbReference>
<name>A0NHP6_OENOE</name>
<evidence type="ECO:0000256" key="5">
    <source>
        <dbReference type="ARBA" id="ARBA00023136"/>
    </source>
</evidence>
<feature type="domain" description="Threonine/serine exporter-like N-terminal" evidence="8">
    <location>
        <begin position="45"/>
        <end position="288"/>
    </location>
</feature>
<dbReference type="PANTHER" id="PTHR34390:SF2">
    <property type="entry name" value="SUCCINATE TRANSPORTER SUBUNIT YJJP-RELATED"/>
    <property type="match status" value="1"/>
</dbReference>
<dbReference type="GO" id="GO:0015744">
    <property type="term" value="P:succinate transport"/>
    <property type="evidence" value="ECO:0007669"/>
    <property type="project" value="TreeGrafter"/>
</dbReference>
<organism evidence="10 11">
    <name type="scientific">Oenococcus oeni ATCC BAA-1163</name>
    <dbReference type="NCBI Taxonomy" id="379360"/>
    <lineage>
        <taxon>Bacteria</taxon>
        <taxon>Bacillati</taxon>
        <taxon>Bacillota</taxon>
        <taxon>Bacilli</taxon>
        <taxon>Lactobacillales</taxon>
        <taxon>Lactobacillaceae</taxon>
        <taxon>Oenococcus</taxon>
    </lineage>
</organism>
<feature type="transmembrane region" description="Helical" evidence="7">
    <location>
        <begin position="269"/>
        <end position="290"/>
    </location>
</feature>
<feature type="transmembrane region" description="Helical" evidence="7">
    <location>
        <begin position="417"/>
        <end position="440"/>
    </location>
</feature>
<evidence type="ECO:0000256" key="4">
    <source>
        <dbReference type="ARBA" id="ARBA00022989"/>
    </source>
</evidence>
<keyword evidence="3 7" id="KW-0812">Transmembrane</keyword>
<evidence type="ECO:0000313" key="11">
    <source>
        <dbReference type="Proteomes" id="UP000003346"/>
    </source>
</evidence>
<dbReference type="InterPro" id="IPR050539">
    <property type="entry name" value="ThrE_Dicarb/AminoAcid_Exp"/>
</dbReference>
<evidence type="ECO:0000259" key="9">
    <source>
        <dbReference type="Pfam" id="PF12821"/>
    </source>
</evidence>
<dbReference type="InterPro" id="IPR010619">
    <property type="entry name" value="ThrE-like_N"/>
</dbReference>
<dbReference type="HOGENOM" id="CLU_027127_0_0_9"/>
<dbReference type="Pfam" id="PF12821">
    <property type="entry name" value="ThrE_2"/>
    <property type="match status" value="1"/>
</dbReference>